<reference evidence="1" key="1">
    <citation type="submission" date="2019-08" db="EMBL/GenBank/DDBJ databases">
        <authorList>
            <person name="Kucharzyk K."/>
            <person name="Murdoch R.W."/>
            <person name="Higgins S."/>
            <person name="Loffler F."/>
        </authorList>
    </citation>
    <scope>NUCLEOTIDE SEQUENCE</scope>
</reference>
<sequence length="73" mass="8145">MITVFYLNIIFGSMVRLKNQFKGVMVKQFLRILSALYVVLLINTFTTTTVAKGNTNAKSAVILLLKASRGIHL</sequence>
<organism evidence="1">
    <name type="scientific">bioreactor metagenome</name>
    <dbReference type="NCBI Taxonomy" id="1076179"/>
    <lineage>
        <taxon>unclassified sequences</taxon>
        <taxon>metagenomes</taxon>
        <taxon>ecological metagenomes</taxon>
    </lineage>
</organism>
<dbReference type="EMBL" id="VSSQ01115545">
    <property type="protein sequence ID" value="MPN50935.1"/>
    <property type="molecule type" value="Genomic_DNA"/>
</dbReference>
<accession>A0A645II22</accession>
<protein>
    <submittedName>
        <fullName evidence="1">Uncharacterized protein</fullName>
    </submittedName>
</protein>
<dbReference type="AlphaFoldDB" id="A0A645II22"/>
<name>A0A645II22_9ZZZZ</name>
<proteinExistence type="predicted"/>
<gene>
    <name evidence="1" type="ORF">SDC9_198575</name>
</gene>
<evidence type="ECO:0000313" key="1">
    <source>
        <dbReference type="EMBL" id="MPN50935.1"/>
    </source>
</evidence>
<comment type="caution">
    <text evidence="1">The sequence shown here is derived from an EMBL/GenBank/DDBJ whole genome shotgun (WGS) entry which is preliminary data.</text>
</comment>